<feature type="domain" description="Hydantoinase A/oxoprolinase" evidence="2">
    <location>
        <begin position="213"/>
        <end position="500"/>
    </location>
</feature>
<dbReference type="InterPro" id="IPR045079">
    <property type="entry name" value="Oxoprolinase-like"/>
</dbReference>
<dbReference type="Pfam" id="PF01968">
    <property type="entry name" value="Hydantoinase_A"/>
    <property type="match status" value="1"/>
</dbReference>
<accession>A0A285NI32</accession>
<evidence type="ECO:0000259" key="5">
    <source>
        <dbReference type="Pfam" id="PF19278"/>
    </source>
</evidence>
<comment type="similarity">
    <text evidence="1">Belongs to the oxoprolinase family.</text>
</comment>
<evidence type="ECO:0000313" key="6">
    <source>
        <dbReference type="EMBL" id="SNZ09109.1"/>
    </source>
</evidence>
<gene>
    <name evidence="6" type="ORF">SAMN06265368_1938</name>
</gene>
<evidence type="ECO:0000259" key="4">
    <source>
        <dbReference type="Pfam" id="PF05378"/>
    </source>
</evidence>
<evidence type="ECO:0000256" key="1">
    <source>
        <dbReference type="ARBA" id="ARBA00010403"/>
    </source>
</evidence>
<dbReference type="PANTHER" id="PTHR11365:SF23">
    <property type="entry name" value="HYPOTHETICAL 5-OXOPROLINASE (EUROFUNG)-RELATED"/>
    <property type="match status" value="1"/>
</dbReference>
<dbReference type="Pfam" id="PF19278">
    <property type="entry name" value="Hydant_A_C"/>
    <property type="match status" value="1"/>
</dbReference>
<dbReference type="InterPro" id="IPR003692">
    <property type="entry name" value="Hydantoinase_B"/>
</dbReference>
<feature type="domain" description="Acetophenone carboxylase-like C-terminal" evidence="5">
    <location>
        <begin position="524"/>
        <end position="673"/>
    </location>
</feature>
<dbReference type="InterPro" id="IPR002821">
    <property type="entry name" value="Hydantoinase_A"/>
</dbReference>
<dbReference type="InterPro" id="IPR049517">
    <property type="entry name" value="ACX-like_C"/>
</dbReference>
<dbReference type="OrthoDB" id="9759608at2"/>
<feature type="domain" description="Hydantoinase B/oxoprolinase" evidence="3">
    <location>
        <begin position="698"/>
        <end position="1205"/>
    </location>
</feature>
<dbReference type="Proteomes" id="UP000219439">
    <property type="component" value="Unassembled WGS sequence"/>
</dbReference>
<evidence type="ECO:0000313" key="7">
    <source>
        <dbReference type="Proteomes" id="UP000219439"/>
    </source>
</evidence>
<evidence type="ECO:0000259" key="3">
    <source>
        <dbReference type="Pfam" id="PF02538"/>
    </source>
</evidence>
<keyword evidence="7" id="KW-1185">Reference proteome</keyword>
<dbReference type="InterPro" id="IPR008040">
    <property type="entry name" value="Hydant_A_N"/>
</dbReference>
<protein>
    <submittedName>
        <fullName evidence="6">5-oxoprolinase (ATP-hydrolysing)</fullName>
    </submittedName>
</protein>
<dbReference type="AlphaFoldDB" id="A0A285NI32"/>
<dbReference type="RefSeq" id="WP_097153318.1">
    <property type="nucleotide sequence ID" value="NZ_OBEL01000001.1"/>
</dbReference>
<reference evidence="6 7" key="1">
    <citation type="submission" date="2017-09" db="EMBL/GenBank/DDBJ databases">
        <authorList>
            <person name="Ehlers B."/>
            <person name="Leendertz F.H."/>
        </authorList>
    </citation>
    <scope>NUCLEOTIDE SEQUENCE [LARGE SCALE GENOMIC DNA]</scope>
    <source>
        <strain evidence="6 7">DSM 18289</strain>
    </source>
</reference>
<dbReference type="Pfam" id="PF05378">
    <property type="entry name" value="Hydant_A_N"/>
    <property type="match status" value="1"/>
</dbReference>
<name>A0A285NI32_9HYPH</name>
<feature type="domain" description="Hydantoinase/oxoprolinase N-terminal" evidence="4">
    <location>
        <begin position="15"/>
        <end position="193"/>
    </location>
</feature>
<proteinExistence type="inferred from homology"/>
<sequence>MSNEANNQTSGKWDFWIDRGGTFTDIVARAPDGSVHPHKVLSENPESYKDAAIQGIRDLMGIDKKARIPAENIATVKMGTTVATNALLERKGDRTLFVTTKGFRDALRIGYQARPEIFAKEIILPELLYEEVIEANERFKADGSVEIPLDAESLRPQLQAAFDKGIHSVAIAFMHAYRYIDHEKTVANMCSEIGFTQISISHEVSPLIKLVGRGDTTVVDAYLSPILRRYVEQVSSELGAEGTDCKLMFMQSSGGLTAANLFQGKDAILSGPAGGVVGAVETTEMAGYSKMIGFDMGGTSTDVSHYDGEYERAFETEVAGVRMRAPMMRIHTVAAGGGSVLHYDGSRFRVGPDSAGANPGPRGYRRGGPLAVTDANIMVGKLKPDYFPHVFGPNQDQPLDYQAVRAAFQNMADQIGDGRSPEEVADGFLAIAVENMANAIKKISVQRGYDVTDYALTCFGGAGGQHACLVADSLGMSTVVVHPFSGILSAYGMGLADISANRQKAIIKPLSNELLNDVATERDDIKAQNLSDLVKQGISEKEAKHFPRLHLRYDGTDTALPVNFTDLADMTAQFEDAHKKQFGFVFEGKQIVVEAIEVESVGGGSDLVEPDLALSSDDAIATESSSFFSGGKAHAINIYKRGNLMPGQKVTGPALIMEPHQTIVIEPEWQAEITSKDHIIIKRLVAAKRSEAIGTDADPVMLEIFNNLFMSIAEQMGVTLQNTAYSVNIKERLDFSCAVFDGKGRLIANAPHMPVHLGSMDRSVESIINNNKNNVKPGDVFAINAPYNGGTHLPDITVITPVFDDDNKNVIFWVASRGHHADVGGTAPGSMTPRATNINDEGVLIDNLKLVAEGIFQEEELTRVLTNHAFPVRNITQNIADLKAQIAANTKGVQELAKMVDHFTMPVVVAYMQHVQDNAAESVRRVLDVLEDSKFTYEIDHGGIIKVKISVDKEARQATVDFTGTSGILPNNFNAPEPVTRAAVLYCFRVMVDSDIPMNAGCLDPITIILPDDCMLKPTYPAAVVAGNVETSQHVTNALFGALGAMAASQGTMNNLTFGNDQYQYYETLCSGSPAGPGFNGTSGVHVHMTNSRLTDPEILEFRFPVLLEDFHIRKGSGGKGKWSAGDGTKRTIRFLEDMECAILASHRKIPPHGLAGGEAGQCGATEVRRLDGKLEKLGSSDQTHLKSGETVIVTTPTAGGYGTPE</sequence>
<dbReference type="GO" id="GO:0017168">
    <property type="term" value="F:5-oxoprolinase (ATP-hydrolyzing) activity"/>
    <property type="evidence" value="ECO:0007669"/>
    <property type="project" value="TreeGrafter"/>
</dbReference>
<dbReference type="EMBL" id="OBEL01000001">
    <property type="protein sequence ID" value="SNZ09109.1"/>
    <property type="molecule type" value="Genomic_DNA"/>
</dbReference>
<dbReference type="GO" id="GO:0005829">
    <property type="term" value="C:cytosol"/>
    <property type="evidence" value="ECO:0007669"/>
    <property type="project" value="TreeGrafter"/>
</dbReference>
<dbReference type="GO" id="GO:0006749">
    <property type="term" value="P:glutathione metabolic process"/>
    <property type="evidence" value="ECO:0007669"/>
    <property type="project" value="TreeGrafter"/>
</dbReference>
<dbReference type="PANTHER" id="PTHR11365">
    <property type="entry name" value="5-OXOPROLINASE RELATED"/>
    <property type="match status" value="1"/>
</dbReference>
<dbReference type="Pfam" id="PF02538">
    <property type="entry name" value="Hydantoinase_B"/>
    <property type="match status" value="1"/>
</dbReference>
<evidence type="ECO:0000259" key="2">
    <source>
        <dbReference type="Pfam" id="PF01968"/>
    </source>
</evidence>
<organism evidence="6 7">
    <name type="scientific">Cohaesibacter gelatinilyticus</name>
    <dbReference type="NCBI Taxonomy" id="372072"/>
    <lineage>
        <taxon>Bacteria</taxon>
        <taxon>Pseudomonadati</taxon>
        <taxon>Pseudomonadota</taxon>
        <taxon>Alphaproteobacteria</taxon>
        <taxon>Hyphomicrobiales</taxon>
        <taxon>Cohaesibacteraceae</taxon>
    </lineage>
</organism>